<protein>
    <submittedName>
        <fullName evidence="2">Uncharacterized protein</fullName>
    </submittedName>
</protein>
<accession>X1JUE5</accession>
<evidence type="ECO:0000256" key="1">
    <source>
        <dbReference type="SAM" id="MobiDB-lite"/>
    </source>
</evidence>
<name>X1JUE5_9ZZZZ</name>
<sequence length="142" mass="15328">MAIQSILLDPAAEQNPASTDELAEGTTNKYDTGVPAADTDELTEGETNKYDTGVPPSDLEELPDGATRKAMMDAEKTKLEEIEDGAKDDQNGAEIRDLVVALEDTERKIVITNPVTGEHRVASVEVDADLKLKADYDDVPEP</sequence>
<reference evidence="2" key="1">
    <citation type="journal article" date="2014" name="Front. Microbiol.">
        <title>High frequency of phylogenetically diverse reductive dehalogenase-homologous genes in deep subseafloor sedimentary metagenomes.</title>
        <authorList>
            <person name="Kawai M."/>
            <person name="Futagami T."/>
            <person name="Toyoda A."/>
            <person name="Takaki Y."/>
            <person name="Nishi S."/>
            <person name="Hori S."/>
            <person name="Arai W."/>
            <person name="Tsubouchi T."/>
            <person name="Morono Y."/>
            <person name="Uchiyama I."/>
            <person name="Ito T."/>
            <person name="Fujiyama A."/>
            <person name="Inagaki F."/>
            <person name="Takami H."/>
        </authorList>
    </citation>
    <scope>NUCLEOTIDE SEQUENCE</scope>
    <source>
        <strain evidence="2">Expedition CK06-06</strain>
    </source>
</reference>
<feature type="region of interest" description="Disordered" evidence="1">
    <location>
        <begin position="1"/>
        <end position="63"/>
    </location>
</feature>
<dbReference type="EMBL" id="BARU01035557">
    <property type="protein sequence ID" value="GAH81894.1"/>
    <property type="molecule type" value="Genomic_DNA"/>
</dbReference>
<dbReference type="AlphaFoldDB" id="X1JUE5"/>
<gene>
    <name evidence="2" type="ORF">S03H2_55637</name>
</gene>
<evidence type="ECO:0000313" key="2">
    <source>
        <dbReference type="EMBL" id="GAH81894.1"/>
    </source>
</evidence>
<organism evidence="2">
    <name type="scientific">marine sediment metagenome</name>
    <dbReference type="NCBI Taxonomy" id="412755"/>
    <lineage>
        <taxon>unclassified sequences</taxon>
        <taxon>metagenomes</taxon>
        <taxon>ecological metagenomes</taxon>
    </lineage>
</organism>
<proteinExistence type="predicted"/>
<comment type="caution">
    <text evidence="2">The sequence shown here is derived from an EMBL/GenBank/DDBJ whole genome shotgun (WGS) entry which is preliminary data.</text>
</comment>